<dbReference type="InterPro" id="IPR017804">
    <property type="entry name" value="MeTrfase_EgtD-like"/>
</dbReference>
<dbReference type="Pfam" id="PF10017">
    <property type="entry name" value="Methyltransf_33"/>
    <property type="match status" value="1"/>
</dbReference>
<dbReference type="GO" id="GO:0032259">
    <property type="term" value="P:methylation"/>
    <property type="evidence" value="ECO:0007669"/>
    <property type="project" value="UniProtKB-KW"/>
</dbReference>
<keyword evidence="2 4" id="KW-0808">Transferase</keyword>
<evidence type="ECO:0000256" key="2">
    <source>
        <dbReference type="ARBA" id="ARBA00022679"/>
    </source>
</evidence>
<feature type="domain" description="Histidine-specific methyltransferase SAM-dependent" evidence="3">
    <location>
        <begin position="25"/>
        <end position="326"/>
    </location>
</feature>
<dbReference type="InterPro" id="IPR035094">
    <property type="entry name" value="EgtD"/>
</dbReference>
<accession>A0ABU2WH94</accession>
<sequence length="338" mass="37979">MNRAVQATRLRETDFRQFSLPDDDFASEVIRGLSGRPKRLPSKYFYDAEGSALFEKICDQPEYYLTRTELEIMRDQAASMAAALGPDVRLIEFGSGAGLKTRLLLEALRNPVCYVPIEISQSALDDSVAQLREDFPQVQMQPVCADFTQALCLPRPAREPRRTVIYFPGSTLGNFATSEADALLHGMRLSMGPYGAALVGLDLKKDIGSMEAAYNDAAGVTAEFTLNLLARINRELEGDFKLDRFEHQARYNPEAGRIETRIISRFDQAVRVSGQDVSFLKGEAMLVEYSTKYSLDDVEGMAARAKLHATRRWFDRDRRFCVQLLERTPLSWSAHADA</sequence>
<dbReference type="PIRSF" id="PIRSF018005">
    <property type="entry name" value="UCP018005"/>
    <property type="match status" value="1"/>
</dbReference>
<keyword evidence="5" id="KW-1185">Reference proteome</keyword>
<dbReference type="InterPro" id="IPR029063">
    <property type="entry name" value="SAM-dependent_MTases_sf"/>
</dbReference>
<evidence type="ECO:0000259" key="3">
    <source>
        <dbReference type="Pfam" id="PF10017"/>
    </source>
</evidence>
<reference evidence="4 5" key="1">
    <citation type="submission" date="2023-09" db="EMBL/GenBank/DDBJ databases">
        <authorList>
            <person name="Rey-Velasco X."/>
        </authorList>
    </citation>
    <scope>NUCLEOTIDE SEQUENCE [LARGE SCALE GENOMIC DNA]</scope>
    <source>
        <strain evidence="4 5">W345</strain>
    </source>
</reference>
<protein>
    <submittedName>
        <fullName evidence="4">L-histidine N(Alpha)-methyltransferase</fullName>
        <ecNumber evidence="4">2.1.1.44</ecNumber>
    </submittedName>
</protein>
<dbReference type="EMBL" id="JAVRIC010000006">
    <property type="protein sequence ID" value="MDT0496903.1"/>
    <property type="molecule type" value="Genomic_DNA"/>
</dbReference>
<name>A0ABU2WH94_9GAMM</name>
<proteinExistence type="predicted"/>
<evidence type="ECO:0000256" key="1">
    <source>
        <dbReference type="ARBA" id="ARBA00022603"/>
    </source>
</evidence>
<comment type="caution">
    <text evidence="4">The sequence shown here is derived from an EMBL/GenBank/DDBJ whole genome shotgun (WGS) entry which is preliminary data.</text>
</comment>
<organism evidence="4 5">
    <name type="scientific">Banduia mediterranea</name>
    <dbReference type="NCBI Taxonomy" id="3075609"/>
    <lineage>
        <taxon>Bacteria</taxon>
        <taxon>Pseudomonadati</taxon>
        <taxon>Pseudomonadota</taxon>
        <taxon>Gammaproteobacteria</taxon>
        <taxon>Nevskiales</taxon>
        <taxon>Algiphilaceae</taxon>
        <taxon>Banduia</taxon>
    </lineage>
</organism>
<dbReference type="Proteomes" id="UP001254608">
    <property type="component" value="Unassembled WGS sequence"/>
</dbReference>
<dbReference type="PANTHER" id="PTHR43397:SF1">
    <property type="entry name" value="ERGOTHIONEINE BIOSYNTHESIS PROTEIN 1"/>
    <property type="match status" value="1"/>
</dbReference>
<dbReference type="Gene3D" id="3.40.50.150">
    <property type="entry name" value="Vaccinia Virus protein VP39"/>
    <property type="match status" value="1"/>
</dbReference>
<dbReference type="RefSeq" id="WP_311364297.1">
    <property type="nucleotide sequence ID" value="NZ_JAVRIC010000006.1"/>
</dbReference>
<evidence type="ECO:0000313" key="5">
    <source>
        <dbReference type="Proteomes" id="UP001254608"/>
    </source>
</evidence>
<dbReference type="GO" id="GO:0052706">
    <property type="term" value="F:L-histidine N(alpha)-methyltransferase activity"/>
    <property type="evidence" value="ECO:0007669"/>
    <property type="project" value="UniProtKB-EC"/>
</dbReference>
<dbReference type="EC" id="2.1.1.44" evidence="4"/>
<dbReference type="InterPro" id="IPR051128">
    <property type="entry name" value="EgtD_Methyltrsf_superfamily"/>
</dbReference>
<dbReference type="SUPFAM" id="SSF53335">
    <property type="entry name" value="S-adenosyl-L-methionine-dependent methyltransferases"/>
    <property type="match status" value="1"/>
</dbReference>
<gene>
    <name evidence="4" type="primary">egtD</name>
    <name evidence="4" type="ORF">RM530_05930</name>
</gene>
<dbReference type="InterPro" id="IPR019257">
    <property type="entry name" value="MeTrfase_dom"/>
</dbReference>
<keyword evidence="1 4" id="KW-0489">Methyltransferase</keyword>
<dbReference type="NCBIfam" id="TIGR03438">
    <property type="entry name" value="egtD_ergothio"/>
    <property type="match status" value="1"/>
</dbReference>
<evidence type="ECO:0000313" key="4">
    <source>
        <dbReference type="EMBL" id="MDT0496903.1"/>
    </source>
</evidence>
<dbReference type="PANTHER" id="PTHR43397">
    <property type="entry name" value="ERGOTHIONEINE BIOSYNTHESIS PROTEIN 1"/>
    <property type="match status" value="1"/>
</dbReference>